<feature type="region of interest" description="Disordered" evidence="1">
    <location>
        <begin position="786"/>
        <end position="954"/>
    </location>
</feature>
<feature type="transmembrane region" description="Helical" evidence="2">
    <location>
        <begin position="502"/>
        <end position="520"/>
    </location>
</feature>
<feature type="region of interest" description="Disordered" evidence="1">
    <location>
        <begin position="698"/>
        <end position="718"/>
    </location>
</feature>
<feature type="compositionally biased region" description="Basic and acidic residues" evidence="1">
    <location>
        <begin position="834"/>
        <end position="843"/>
    </location>
</feature>
<sequence length="954" mass="105671">MSVKLFMLCALPGLLVVLPVNIYSGSDGHQTGPGGDEDDELSDESSAASSKSPLLYLFTQFTFTWVFSVLTLYTIWHTYEGYISIRRQYLLKRHKSITSRTVMVVGLPTYLQNDRALATFYESLGTGAVESAHVCRHVGRLKRLIQMRARALRSLELAYTQYYGNPSGREDYDPEAILADNELHCLDEPHPITTDRGECPSSLASSHAGKNIKKRPTLRLGFLGLFGKKVDKIDHCREVFAAVDKAVQKLRVSRIFAASSIGFVTFEEMHAAQIVAQTVNTAETLSCNTFLAPEPRDVYWDNLNLPPSELGVRAIVINVIVFCLIFFWAGPVGLLSSFLDIDSLNKLLPGIKEIVGKHRVLGSLIQGFLPTLGVIVFLAVVPRILLSLCRRQGIQSHSEIAQAMFNKYFIFILVNVVLVFTIVGTWAQTVNKVYHDLSELALLLATSLRRVAPFFINYTTLRGLGIFPLQLLQIADVFNQVFQDIISKTPRDYAETRAPPELPYGVLYANATLGFVIILIYSTLRPLILPFGIIYFAVAYVVYKYQLLYVFFHPNESGGQMWPMVYNRITVGLIIFQMTMVGLFMMKQAYFFGIFLAPLPAGTIWFWYWTTNAYKLTAKYVPLELLRPEEDEDDYLEISYRNGRNPADHHQEDSLAALGSEVGSSNGLASTRDSNRHRNRSRGLGDHITVDLRKGIAKPPMSENENAAPTNTNTSVVATPGGAKRRALKSVVDEDDYQAIPDRYTDYRQPPMTLYPGVLNSGMRHYNHPALSGPLPTLWLPLKRSDQGKKKVDDEEARIGGGHGQSAQGLDMPQTFDEGDNLAGGGQDEDISGVEERNFRVISDRALAPVTIEEPESDGSSDVTGGPSPPGSPLQGTHDQLPPGSLKRNPALEGITDVYYHHPERRLSNSSSASVRRSSVGVGGGPPRSLPAQGSRTSLLRDQVPPASAPARQQ</sequence>
<dbReference type="GO" id="GO:0005227">
    <property type="term" value="F:calcium-activated cation channel activity"/>
    <property type="evidence" value="ECO:0007669"/>
    <property type="project" value="InterPro"/>
</dbReference>
<feature type="compositionally biased region" description="Polar residues" evidence="1">
    <location>
        <begin position="662"/>
        <end position="672"/>
    </location>
</feature>
<dbReference type="InterPro" id="IPR027815">
    <property type="entry name" value="CSC1/OSCA1-like_cyt"/>
</dbReference>
<dbReference type="PANTHER" id="PTHR13018:SF5">
    <property type="entry name" value="RE44586P"/>
    <property type="match status" value="1"/>
</dbReference>
<gene>
    <name evidence="6" type="ORF">BG006_005007</name>
</gene>
<feature type="compositionally biased region" description="Low complexity" evidence="1">
    <location>
        <begin position="703"/>
        <end position="714"/>
    </location>
</feature>
<dbReference type="InterPro" id="IPR045122">
    <property type="entry name" value="Csc1-like"/>
</dbReference>
<organism evidence="6 7">
    <name type="scientific">Podila minutissima</name>
    <dbReference type="NCBI Taxonomy" id="64525"/>
    <lineage>
        <taxon>Eukaryota</taxon>
        <taxon>Fungi</taxon>
        <taxon>Fungi incertae sedis</taxon>
        <taxon>Mucoromycota</taxon>
        <taxon>Mortierellomycotina</taxon>
        <taxon>Mortierellomycetes</taxon>
        <taxon>Mortierellales</taxon>
        <taxon>Mortierellaceae</taxon>
        <taxon>Podila</taxon>
    </lineage>
</organism>
<proteinExistence type="predicted"/>
<dbReference type="Pfam" id="PF14703">
    <property type="entry name" value="PHM7_cyt"/>
    <property type="match status" value="1"/>
</dbReference>
<feature type="transmembrane region" description="Helical" evidence="2">
    <location>
        <begin position="565"/>
        <end position="584"/>
    </location>
</feature>
<evidence type="ECO:0000259" key="5">
    <source>
        <dbReference type="Pfam" id="PF14703"/>
    </source>
</evidence>
<feature type="transmembrane region" description="Helical" evidence="2">
    <location>
        <begin position="589"/>
        <end position="609"/>
    </location>
</feature>
<accession>A0A9P5VR53</accession>
<keyword evidence="7" id="KW-1185">Reference proteome</keyword>
<dbReference type="InterPro" id="IPR003864">
    <property type="entry name" value="CSC1/OSCA1-like_7TM"/>
</dbReference>
<evidence type="ECO:0008006" key="8">
    <source>
        <dbReference type="Google" id="ProtNLM"/>
    </source>
</evidence>
<feature type="domain" description="CSC1/OSCA1-like cytosolic" evidence="5">
    <location>
        <begin position="99"/>
        <end position="302"/>
    </location>
</feature>
<dbReference type="Proteomes" id="UP000696485">
    <property type="component" value="Unassembled WGS sequence"/>
</dbReference>
<feature type="transmembrane region" description="Helical" evidence="2">
    <location>
        <begin position="527"/>
        <end position="545"/>
    </location>
</feature>
<evidence type="ECO:0000256" key="3">
    <source>
        <dbReference type="SAM" id="SignalP"/>
    </source>
</evidence>
<dbReference type="GO" id="GO:0005886">
    <property type="term" value="C:plasma membrane"/>
    <property type="evidence" value="ECO:0007669"/>
    <property type="project" value="TreeGrafter"/>
</dbReference>
<keyword evidence="2" id="KW-0472">Membrane</keyword>
<evidence type="ECO:0000313" key="7">
    <source>
        <dbReference type="Proteomes" id="UP000696485"/>
    </source>
</evidence>
<dbReference type="AlphaFoldDB" id="A0A9P5VR53"/>
<evidence type="ECO:0000259" key="4">
    <source>
        <dbReference type="Pfam" id="PF02714"/>
    </source>
</evidence>
<keyword evidence="2" id="KW-1133">Transmembrane helix</keyword>
<feature type="domain" description="CSC1/OSCA1-like 7TM region" evidence="4">
    <location>
        <begin position="313"/>
        <end position="584"/>
    </location>
</feature>
<feature type="transmembrane region" description="Helical" evidence="2">
    <location>
        <begin position="368"/>
        <end position="388"/>
    </location>
</feature>
<dbReference type="EMBL" id="JAAAUY010000028">
    <property type="protein sequence ID" value="KAF9337380.1"/>
    <property type="molecule type" value="Genomic_DNA"/>
</dbReference>
<evidence type="ECO:0000256" key="1">
    <source>
        <dbReference type="SAM" id="MobiDB-lite"/>
    </source>
</evidence>
<feature type="transmembrane region" description="Helical" evidence="2">
    <location>
        <begin position="54"/>
        <end position="76"/>
    </location>
</feature>
<comment type="caution">
    <text evidence="6">The sequence shown here is derived from an EMBL/GenBank/DDBJ whole genome shotgun (WGS) entry which is preliminary data.</text>
</comment>
<protein>
    <recommendedName>
        <fullName evidence="8">DUF221-domain-containing protein</fullName>
    </recommendedName>
</protein>
<keyword evidence="2" id="KW-0812">Transmembrane</keyword>
<name>A0A9P5VR53_9FUNG</name>
<keyword evidence="3" id="KW-0732">Signal</keyword>
<feature type="transmembrane region" description="Helical" evidence="2">
    <location>
        <begin position="315"/>
        <end position="339"/>
    </location>
</feature>
<feature type="region of interest" description="Disordered" evidence="1">
    <location>
        <begin position="661"/>
        <end position="686"/>
    </location>
</feature>
<feature type="chain" id="PRO_5040290713" description="DUF221-domain-containing protein" evidence="3">
    <location>
        <begin position="20"/>
        <end position="954"/>
    </location>
</feature>
<reference evidence="6" key="1">
    <citation type="journal article" date="2020" name="Fungal Divers.">
        <title>Resolving the Mortierellaceae phylogeny through synthesis of multi-gene phylogenetics and phylogenomics.</title>
        <authorList>
            <person name="Vandepol N."/>
            <person name="Liber J."/>
            <person name="Desiro A."/>
            <person name="Na H."/>
            <person name="Kennedy M."/>
            <person name="Barry K."/>
            <person name="Grigoriev I.V."/>
            <person name="Miller A.N."/>
            <person name="O'Donnell K."/>
            <person name="Stajich J.E."/>
            <person name="Bonito G."/>
        </authorList>
    </citation>
    <scope>NUCLEOTIDE SEQUENCE</scope>
    <source>
        <strain evidence="6">NVP1</strain>
    </source>
</reference>
<dbReference type="Pfam" id="PF02714">
    <property type="entry name" value="RSN1_7TM"/>
    <property type="match status" value="1"/>
</dbReference>
<evidence type="ECO:0000256" key="2">
    <source>
        <dbReference type="SAM" id="Phobius"/>
    </source>
</evidence>
<evidence type="ECO:0000313" key="6">
    <source>
        <dbReference type="EMBL" id="KAF9337380.1"/>
    </source>
</evidence>
<feature type="transmembrane region" description="Helical" evidence="2">
    <location>
        <begin position="408"/>
        <end position="427"/>
    </location>
</feature>
<feature type="signal peptide" evidence="3">
    <location>
        <begin position="1"/>
        <end position="19"/>
    </location>
</feature>
<dbReference type="PANTHER" id="PTHR13018">
    <property type="entry name" value="PROBABLE MEMBRANE PROTEIN DUF221-RELATED"/>
    <property type="match status" value="1"/>
</dbReference>
<feature type="compositionally biased region" description="Low complexity" evidence="1">
    <location>
        <begin position="908"/>
        <end position="920"/>
    </location>
</feature>